<accession>A0A9X1TJU2</accession>
<dbReference type="SUPFAM" id="SSF52499">
    <property type="entry name" value="Isochorismatase-like hydrolases"/>
    <property type="match status" value="1"/>
</dbReference>
<keyword evidence="4" id="KW-1185">Reference proteome</keyword>
<feature type="domain" description="Isochorismatase-like" evidence="2">
    <location>
        <begin position="24"/>
        <end position="186"/>
    </location>
</feature>
<dbReference type="AlphaFoldDB" id="A0A9X1TJU2"/>
<dbReference type="InterPro" id="IPR036380">
    <property type="entry name" value="Isochorismatase-like_sf"/>
</dbReference>
<dbReference type="EMBL" id="JAKEIP010000051">
    <property type="protein sequence ID" value="MCF1594956.1"/>
    <property type="molecule type" value="Genomic_DNA"/>
</dbReference>
<dbReference type="InterPro" id="IPR000868">
    <property type="entry name" value="Isochorismatase-like_dom"/>
</dbReference>
<proteinExistence type="predicted"/>
<comment type="caution">
    <text evidence="3">The sequence shown here is derived from an EMBL/GenBank/DDBJ whole genome shotgun (WGS) entry which is preliminary data.</text>
</comment>
<evidence type="ECO:0000313" key="4">
    <source>
        <dbReference type="Proteomes" id="UP001139384"/>
    </source>
</evidence>
<dbReference type="Pfam" id="PF00857">
    <property type="entry name" value="Isochorismatase"/>
    <property type="match status" value="1"/>
</dbReference>
<evidence type="ECO:0000256" key="1">
    <source>
        <dbReference type="ARBA" id="ARBA00022801"/>
    </source>
</evidence>
<sequence>MPSKTLRELAGADTSTPATLASSTLVLVDYQNTYTRGAMELEGWQPALEAAADLLTRARAAGAAIIHVQHDDGEGSLYDIRQDIGRIHPSVAPIEGEPVVVKQAPDSFHGTDLGKLVDEAGNESVIIAGFMTHMCVAYTSASAALRGNRPTVPADTCATRSIVDVTADELHRSALAAVADAYGVVVASGRELV</sequence>
<organism evidence="3 4">
    <name type="scientific">Streptomyces muensis</name>
    <dbReference type="NCBI Taxonomy" id="1077944"/>
    <lineage>
        <taxon>Bacteria</taxon>
        <taxon>Bacillati</taxon>
        <taxon>Actinomycetota</taxon>
        <taxon>Actinomycetes</taxon>
        <taxon>Kitasatosporales</taxon>
        <taxon>Streptomycetaceae</taxon>
        <taxon>Streptomyces</taxon>
    </lineage>
</organism>
<protein>
    <submittedName>
        <fullName evidence="3">Isochorismatase family protein</fullName>
    </submittedName>
</protein>
<dbReference type="Gene3D" id="3.40.50.850">
    <property type="entry name" value="Isochorismatase-like"/>
    <property type="match status" value="1"/>
</dbReference>
<dbReference type="PANTHER" id="PTHR43540:SF15">
    <property type="entry name" value="BLR5631 PROTEIN"/>
    <property type="match status" value="1"/>
</dbReference>
<dbReference type="PANTHER" id="PTHR43540">
    <property type="entry name" value="PEROXYUREIDOACRYLATE/UREIDOACRYLATE AMIDOHYDROLASE-RELATED"/>
    <property type="match status" value="1"/>
</dbReference>
<evidence type="ECO:0000313" key="3">
    <source>
        <dbReference type="EMBL" id="MCF1594956.1"/>
    </source>
</evidence>
<name>A0A9X1TJU2_STRM4</name>
<reference evidence="3" key="1">
    <citation type="submission" date="2022-01" db="EMBL/GenBank/DDBJ databases">
        <title>Draft Genome Sequences of Seven Type Strains of the Genus Streptomyces.</title>
        <authorList>
            <person name="Aziz S."/>
            <person name="Coretto E."/>
            <person name="Chronakova A."/>
            <person name="Sproer C."/>
            <person name="Huber K."/>
            <person name="Nouioui I."/>
            <person name="Gross H."/>
        </authorList>
    </citation>
    <scope>NUCLEOTIDE SEQUENCE</scope>
    <source>
        <strain evidence="3">DSM 103493</strain>
    </source>
</reference>
<evidence type="ECO:0000259" key="2">
    <source>
        <dbReference type="Pfam" id="PF00857"/>
    </source>
</evidence>
<gene>
    <name evidence="3" type="ORF">L0P92_15455</name>
</gene>
<dbReference type="RefSeq" id="WP_234763299.1">
    <property type="nucleotide sequence ID" value="NZ_JAKEIP010000051.1"/>
</dbReference>
<dbReference type="Proteomes" id="UP001139384">
    <property type="component" value="Unassembled WGS sequence"/>
</dbReference>
<dbReference type="GO" id="GO:0016787">
    <property type="term" value="F:hydrolase activity"/>
    <property type="evidence" value="ECO:0007669"/>
    <property type="project" value="UniProtKB-KW"/>
</dbReference>
<keyword evidence="1" id="KW-0378">Hydrolase</keyword>
<dbReference type="InterPro" id="IPR050272">
    <property type="entry name" value="Isochorismatase-like_hydrls"/>
</dbReference>